<dbReference type="AlphaFoldDB" id="A0A367FNB1"/>
<evidence type="ECO:0000313" key="2">
    <source>
        <dbReference type="EMBL" id="RCG31883.1"/>
    </source>
</evidence>
<comment type="caution">
    <text evidence="2">The sequence shown here is derived from an EMBL/GenBank/DDBJ whole genome shotgun (WGS) entry which is preliminary data.</text>
</comment>
<feature type="domain" description="DUF397" evidence="1">
    <location>
        <begin position="15"/>
        <end position="44"/>
    </location>
</feature>
<dbReference type="EMBL" id="QOIL01000004">
    <property type="protein sequence ID" value="RCG31883.1"/>
    <property type="molecule type" value="Genomic_DNA"/>
</dbReference>
<sequence>MGARGSLLSAPGPKVEDHVAVRDSEVPDGAALLVQQPEWSIFLDRSISSTCGKNYAAHASNG</sequence>
<proteinExistence type="predicted"/>
<gene>
    <name evidence="2" type="ORF">DQ384_08880</name>
</gene>
<dbReference type="InterPro" id="IPR007278">
    <property type="entry name" value="DUF397"/>
</dbReference>
<evidence type="ECO:0000259" key="1">
    <source>
        <dbReference type="Pfam" id="PF04149"/>
    </source>
</evidence>
<name>A0A367FNB1_9ACTN</name>
<evidence type="ECO:0000313" key="3">
    <source>
        <dbReference type="Proteomes" id="UP000253094"/>
    </source>
</evidence>
<organism evidence="2 3">
    <name type="scientific">Sphaerisporangium album</name>
    <dbReference type="NCBI Taxonomy" id="509200"/>
    <lineage>
        <taxon>Bacteria</taxon>
        <taxon>Bacillati</taxon>
        <taxon>Actinomycetota</taxon>
        <taxon>Actinomycetes</taxon>
        <taxon>Streptosporangiales</taxon>
        <taxon>Streptosporangiaceae</taxon>
        <taxon>Sphaerisporangium</taxon>
    </lineage>
</organism>
<dbReference type="RefSeq" id="WP_114028453.1">
    <property type="nucleotide sequence ID" value="NZ_QOIL01000004.1"/>
</dbReference>
<dbReference type="Pfam" id="PF04149">
    <property type="entry name" value="DUF397"/>
    <property type="match status" value="1"/>
</dbReference>
<accession>A0A367FNB1</accession>
<keyword evidence="3" id="KW-1185">Reference proteome</keyword>
<protein>
    <submittedName>
        <fullName evidence="2">DUF397 domain-containing protein</fullName>
    </submittedName>
</protein>
<reference evidence="2 3" key="1">
    <citation type="submission" date="2018-06" db="EMBL/GenBank/DDBJ databases">
        <title>Sphaerisporangium craniellae sp. nov., isolated from a marine sponge in the South China Sea.</title>
        <authorList>
            <person name="Li L."/>
        </authorList>
    </citation>
    <scope>NUCLEOTIDE SEQUENCE [LARGE SCALE GENOMIC DNA]</scope>
    <source>
        <strain evidence="2 3">CCTCC AA 208026</strain>
    </source>
</reference>
<dbReference type="Proteomes" id="UP000253094">
    <property type="component" value="Unassembled WGS sequence"/>
</dbReference>